<dbReference type="RefSeq" id="WP_136947233.1">
    <property type="nucleotide sequence ID" value="NZ_SWFM01000003.1"/>
</dbReference>
<dbReference type="InterPro" id="IPR048427">
    <property type="entry name" value="YpoC"/>
</dbReference>
<gene>
    <name evidence="2" type="ORF">FBF83_11070</name>
</gene>
<comment type="caution">
    <text evidence="2">The sequence shown here is derived from an EMBL/GenBank/DDBJ whole genome shotgun (WGS) entry which is preliminary data.</text>
</comment>
<dbReference type="AlphaFoldDB" id="A0A4V5Q1H8"/>
<name>A0A4V5Q1H8_9BACL</name>
<protein>
    <recommendedName>
        <fullName evidence="1">YpoC-like domain-containing protein</fullName>
    </recommendedName>
</protein>
<organism evidence="2 3">
    <name type="scientific">Guptibacillus hwajinpoensis</name>
    <dbReference type="NCBI Taxonomy" id="208199"/>
    <lineage>
        <taxon>Bacteria</taxon>
        <taxon>Bacillati</taxon>
        <taxon>Bacillota</taxon>
        <taxon>Bacilli</taxon>
        <taxon>Bacillales</taxon>
        <taxon>Guptibacillaceae</taxon>
        <taxon>Guptibacillus</taxon>
    </lineage>
</organism>
<evidence type="ECO:0000313" key="2">
    <source>
        <dbReference type="EMBL" id="TKD69808.1"/>
    </source>
</evidence>
<dbReference type="EMBL" id="SWFM01000003">
    <property type="protein sequence ID" value="TKD69808.1"/>
    <property type="molecule type" value="Genomic_DNA"/>
</dbReference>
<feature type="domain" description="YpoC-like" evidence="1">
    <location>
        <begin position="56"/>
        <end position="160"/>
    </location>
</feature>
<evidence type="ECO:0000259" key="1">
    <source>
        <dbReference type="Pfam" id="PF21747"/>
    </source>
</evidence>
<evidence type="ECO:0000313" key="3">
    <source>
        <dbReference type="Proteomes" id="UP000310541"/>
    </source>
</evidence>
<sequence length="165" mass="19665">MDDRRVLSNELHHSFFFMESDWIGILKRREGRLPLSFEVMHERGEHTDKPWEAPDTYLNQYFMDWKVINPQLGKLFGERSKCNVTTEMTAQIGYFLEVLFWINGLRASPGTWKEIVDTLPVKPLNGKERIQHLFDLPDHYVSFILLDQLIEEMHKKWKANCVERL</sequence>
<dbReference type="Proteomes" id="UP000310541">
    <property type="component" value="Unassembled WGS sequence"/>
</dbReference>
<accession>A0A4V5Q1H8</accession>
<reference evidence="2 3" key="1">
    <citation type="submission" date="2019-04" db="EMBL/GenBank/DDBJ databases">
        <title>Genome sequence of Bacillus hwajinpoensis strain Y2.</title>
        <authorList>
            <person name="Fair J.L."/>
            <person name="Maclea K.S."/>
        </authorList>
    </citation>
    <scope>NUCLEOTIDE SEQUENCE [LARGE SCALE GENOMIC DNA]</scope>
    <source>
        <strain evidence="2 3">Y2</strain>
    </source>
</reference>
<dbReference type="Pfam" id="PF21747">
    <property type="entry name" value="YpoC"/>
    <property type="match status" value="1"/>
</dbReference>
<dbReference type="OrthoDB" id="2360594at2"/>
<proteinExistence type="predicted"/>